<sequence>MNELNIFGELHKYIIGLGPMKCTIAGRSLTLGYKPISFRGSSKKFATLYGERKYNCLIIHVDPGNPQSDKGRIIQMEIQEMLKFNIGQMRNFLLKKHEIYIPFEVIDSKERMELVKAFIVKQYKLFLENN</sequence>
<accession>A0A941JSP3</accession>
<reference evidence="1" key="1">
    <citation type="submission" date="2021-04" db="EMBL/GenBank/DDBJ databases">
        <title>Genomic analysis of electroactive and textile dye degrading Bacillus circulans strain: DC10 isolated from constructed wetland-microbial fuel cells treating textile dye wastewaters.</title>
        <authorList>
            <person name="Patel D.U."/>
            <person name="Desai C.R."/>
        </authorList>
    </citation>
    <scope>NUCLEOTIDE SEQUENCE</scope>
    <source>
        <strain evidence="1">DC10</strain>
    </source>
</reference>
<proteinExistence type="predicted"/>
<name>A0A941JSP3_NIACI</name>
<comment type="caution">
    <text evidence="1">The sequence shown here is derived from an EMBL/GenBank/DDBJ whole genome shotgun (WGS) entry which is preliminary data.</text>
</comment>
<protein>
    <submittedName>
        <fullName evidence="1">Uncharacterized protein</fullName>
    </submittedName>
</protein>
<evidence type="ECO:0000313" key="1">
    <source>
        <dbReference type="EMBL" id="MBR8672237.1"/>
    </source>
</evidence>
<gene>
    <name evidence="1" type="ORF">KD144_22110</name>
</gene>
<dbReference type="RefSeq" id="WP_212121526.1">
    <property type="nucleotide sequence ID" value="NZ_JAGTPX020000032.1"/>
</dbReference>
<organism evidence="1">
    <name type="scientific">Niallia circulans</name>
    <name type="common">Bacillus circulans</name>
    <dbReference type="NCBI Taxonomy" id="1397"/>
    <lineage>
        <taxon>Bacteria</taxon>
        <taxon>Bacillati</taxon>
        <taxon>Bacillota</taxon>
        <taxon>Bacilli</taxon>
        <taxon>Bacillales</taxon>
        <taxon>Bacillaceae</taxon>
        <taxon>Niallia</taxon>
    </lineage>
</organism>
<dbReference type="EMBL" id="JAGTPX010000035">
    <property type="protein sequence ID" value="MBR8672237.1"/>
    <property type="molecule type" value="Genomic_DNA"/>
</dbReference>
<dbReference type="AlphaFoldDB" id="A0A941JSP3"/>